<dbReference type="InterPro" id="IPR010559">
    <property type="entry name" value="Sig_transdc_His_kin_internal"/>
</dbReference>
<dbReference type="EMBL" id="JAAZWO010000021">
    <property type="protein sequence ID" value="MBC2399024.1"/>
    <property type="molecule type" value="Genomic_DNA"/>
</dbReference>
<dbReference type="InterPro" id="IPR036890">
    <property type="entry name" value="HATPase_C_sf"/>
</dbReference>
<dbReference type="GO" id="GO:0071555">
    <property type="term" value="P:cell wall organization"/>
    <property type="evidence" value="ECO:0007669"/>
    <property type="project" value="InterPro"/>
</dbReference>
<proteinExistence type="predicted"/>
<dbReference type="PANTHER" id="PTHR34220">
    <property type="entry name" value="SENSOR HISTIDINE KINASE YPDA"/>
    <property type="match status" value="1"/>
</dbReference>
<dbReference type="Pfam" id="PF07694">
    <property type="entry name" value="5TM-5TMR_LYT"/>
    <property type="match status" value="1"/>
</dbReference>
<evidence type="ECO:0000256" key="8">
    <source>
        <dbReference type="ARBA" id="ARBA00022989"/>
    </source>
</evidence>
<reference evidence="13 14" key="1">
    <citation type="submission" date="2020-04" db="EMBL/GenBank/DDBJ databases">
        <title>Genomic insights into acetone-butanol-ethanol (ABE) fermentation by sequencing solventogenic clostridia strains.</title>
        <authorList>
            <person name="Brown S."/>
        </authorList>
    </citation>
    <scope>NUCLEOTIDE SEQUENCE [LARGE SCALE GENOMIC DNA]</scope>
    <source>
        <strain evidence="13 14">DJ011</strain>
    </source>
</reference>
<keyword evidence="10 11" id="KW-0472">Membrane</keyword>
<dbReference type="PROSITE" id="PS50109">
    <property type="entry name" value="HIS_KIN"/>
    <property type="match status" value="1"/>
</dbReference>
<keyword evidence="14" id="KW-1185">Reference proteome</keyword>
<feature type="transmembrane region" description="Helical" evidence="11">
    <location>
        <begin position="6"/>
        <end position="25"/>
    </location>
</feature>
<evidence type="ECO:0000256" key="9">
    <source>
        <dbReference type="ARBA" id="ARBA00023012"/>
    </source>
</evidence>
<keyword evidence="6 13" id="KW-0418">Kinase</keyword>
<dbReference type="Pfam" id="PF02518">
    <property type="entry name" value="HATPase_c"/>
    <property type="match status" value="1"/>
</dbReference>
<organism evidence="13 14">
    <name type="scientific">Clostridium tetanomorphum</name>
    <dbReference type="NCBI Taxonomy" id="1553"/>
    <lineage>
        <taxon>Bacteria</taxon>
        <taxon>Bacillati</taxon>
        <taxon>Bacillota</taxon>
        <taxon>Clostridia</taxon>
        <taxon>Eubacteriales</taxon>
        <taxon>Clostridiaceae</taxon>
        <taxon>Clostridium</taxon>
    </lineage>
</organism>
<dbReference type="Proteomes" id="UP000563151">
    <property type="component" value="Unassembled WGS sequence"/>
</dbReference>
<sequence length="558" mass="62612">MIYIQLLESMSLIALAAYIYGQITISKRFFAKNKDPFSNELTIILFFTVLSIIGTYTGINVDPKSSNSTMTMINPYAIANTRPIGAIAAGYIGGPAIGFMVGTLAGFQRYSMGGFTALACGISTIVEGLCGGFARQYLKKDHLDPKIGFIAAVIAESLQMIIILVFSKPFNEALELEKIIAIPMILINSFGVVIFINIINDAAEQYNRIGAIQAQKTLIIAEQTLKYLKKGFNNETAENVAKIIYDVNNFKGVFVANNKELLYYCGKKIPLEYLNESLNSYFLNPEYKIVPISNGNIRNELIFFFIPIFNKDKLEAVIGLKLKSKNYVDEYFIQFAKQLSSLLSNQLQIYKLNQIAHEACIAEYKALRTQIHPHFLFNALNTIASFCRINPNKARELIINLSNYFRQTLKREEDFVTIKDECDFLNSYLSIEHARFGDRLKVNINIPGNLLQRKIPVFILQPIVENSIKHGILPRPSGGIVNINVNLVNDELIFTVEDNGIGMDDNKLSNLFLNPSGIGLRNVNERLKLLYGDNYKLKINSSLNEGTCVSFTIPKGDE</sequence>
<keyword evidence="3" id="KW-0808">Transferase</keyword>
<evidence type="ECO:0000256" key="2">
    <source>
        <dbReference type="ARBA" id="ARBA00022475"/>
    </source>
</evidence>
<evidence type="ECO:0000256" key="7">
    <source>
        <dbReference type="ARBA" id="ARBA00022840"/>
    </source>
</evidence>
<feature type="transmembrane region" description="Helical" evidence="11">
    <location>
        <begin position="114"/>
        <end position="135"/>
    </location>
</feature>
<dbReference type="Gene3D" id="3.30.565.10">
    <property type="entry name" value="Histidine kinase-like ATPase, C-terminal domain"/>
    <property type="match status" value="1"/>
</dbReference>
<evidence type="ECO:0000256" key="3">
    <source>
        <dbReference type="ARBA" id="ARBA00022679"/>
    </source>
</evidence>
<keyword evidence="9" id="KW-0902">Two-component regulatory system</keyword>
<comment type="caution">
    <text evidence="13">The sequence shown here is derived from an EMBL/GenBank/DDBJ whole genome shotgun (WGS) entry which is preliminary data.</text>
</comment>
<dbReference type="InterPro" id="IPR011620">
    <property type="entry name" value="Sig_transdc_His_kinase_LytS_TM"/>
</dbReference>
<feature type="domain" description="Histidine kinase" evidence="12">
    <location>
        <begin position="460"/>
        <end position="557"/>
    </location>
</feature>
<dbReference type="Pfam" id="PF06580">
    <property type="entry name" value="His_kinase"/>
    <property type="match status" value="1"/>
</dbReference>
<dbReference type="GO" id="GO:0005524">
    <property type="term" value="F:ATP binding"/>
    <property type="evidence" value="ECO:0007669"/>
    <property type="project" value="UniProtKB-KW"/>
</dbReference>
<evidence type="ECO:0000313" key="13">
    <source>
        <dbReference type="EMBL" id="MBC2399024.1"/>
    </source>
</evidence>
<feature type="transmembrane region" description="Helical" evidence="11">
    <location>
        <begin position="37"/>
        <end position="59"/>
    </location>
</feature>
<name>A0A923J1P8_CLOTT</name>
<evidence type="ECO:0000256" key="1">
    <source>
        <dbReference type="ARBA" id="ARBA00004651"/>
    </source>
</evidence>
<evidence type="ECO:0000313" key="14">
    <source>
        <dbReference type="Proteomes" id="UP000563151"/>
    </source>
</evidence>
<dbReference type="RefSeq" id="WP_173680415.1">
    <property type="nucleotide sequence ID" value="NZ_JAAZWO010000021.1"/>
</dbReference>
<dbReference type="InterPro" id="IPR005467">
    <property type="entry name" value="His_kinase_dom"/>
</dbReference>
<protein>
    <submittedName>
        <fullName evidence="13">Histidine kinase</fullName>
    </submittedName>
</protein>
<keyword evidence="7" id="KW-0067">ATP-binding</keyword>
<dbReference type="GO" id="GO:0000155">
    <property type="term" value="F:phosphorelay sensor kinase activity"/>
    <property type="evidence" value="ECO:0007669"/>
    <property type="project" value="InterPro"/>
</dbReference>
<keyword evidence="2" id="KW-1003">Cell membrane</keyword>
<gene>
    <name evidence="13" type="ORF">HGG79_14755</name>
</gene>
<evidence type="ECO:0000256" key="4">
    <source>
        <dbReference type="ARBA" id="ARBA00022692"/>
    </source>
</evidence>
<evidence type="ECO:0000256" key="10">
    <source>
        <dbReference type="ARBA" id="ARBA00023136"/>
    </source>
</evidence>
<dbReference type="AlphaFoldDB" id="A0A923J1P8"/>
<feature type="transmembrane region" description="Helical" evidence="11">
    <location>
        <begin position="179"/>
        <end position="199"/>
    </location>
</feature>
<evidence type="ECO:0000256" key="11">
    <source>
        <dbReference type="SAM" id="Phobius"/>
    </source>
</evidence>
<dbReference type="SMART" id="SM00387">
    <property type="entry name" value="HATPase_c"/>
    <property type="match status" value="1"/>
</dbReference>
<evidence type="ECO:0000256" key="5">
    <source>
        <dbReference type="ARBA" id="ARBA00022741"/>
    </source>
</evidence>
<keyword evidence="5" id="KW-0547">Nucleotide-binding</keyword>
<feature type="transmembrane region" description="Helical" evidence="11">
    <location>
        <begin position="147"/>
        <end position="167"/>
    </location>
</feature>
<dbReference type="SUPFAM" id="SSF55874">
    <property type="entry name" value="ATPase domain of HSP90 chaperone/DNA topoisomerase II/histidine kinase"/>
    <property type="match status" value="1"/>
</dbReference>
<accession>A0A923J1P8</accession>
<evidence type="ECO:0000256" key="6">
    <source>
        <dbReference type="ARBA" id="ARBA00022777"/>
    </source>
</evidence>
<dbReference type="PANTHER" id="PTHR34220:SF7">
    <property type="entry name" value="SENSOR HISTIDINE KINASE YPDA"/>
    <property type="match status" value="1"/>
</dbReference>
<comment type="subcellular location">
    <subcellularLocation>
        <location evidence="1">Cell membrane</location>
        <topology evidence="1">Multi-pass membrane protein</topology>
    </subcellularLocation>
</comment>
<keyword evidence="8 11" id="KW-1133">Transmembrane helix</keyword>
<evidence type="ECO:0000259" key="12">
    <source>
        <dbReference type="PROSITE" id="PS50109"/>
    </source>
</evidence>
<feature type="transmembrane region" description="Helical" evidence="11">
    <location>
        <begin position="84"/>
        <end position="107"/>
    </location>
</feature>
<dbReference type="GO" id="GO:0005886">
    <property type="term" value="C:plasma membrane"/>
    <property type="evidence" value="ECO:0007669"/>
    <property type="project" value="UniProtKB-SubCell"/>
</dbReference>
<keyword evidence="4 11" id="KW-0812">Transmembrane</keyword>
<dbReference type="InterPro" id="IPR050640">
    <property type="entry name" value="Bact_2-comp_sensor_kinase"/>
</dbReference>
<dbReference type="InterPro" id="IPR003594">
    <property type="entry name" value="HATPase_dom"/>
</dbReference>